<dbReference type="CDD" id="cd01949">
    <property type="entry name" value="GGDEF"/>
    <property type="match status" value="1"/>
</dbReference>
<dbReference type="CDD" id="cd00130">
    <property type="entry name" value="PAS"/>
    <property type="match status" value="1"/>
</dbReference>
<sequence length="300" mass="33651">MIQAELVETLLDNLSEGVYFVDCERRISYWNKAAEALTGRTAAEVLGFRCADNILVHTDDKGTSLCLNGCPLTATMADGRPHESSAFMLHRDGHRVPVNIKVMPMRDESGVIIGAIETFTDNSQNFQLQEQVAELEKLSLIDELTRAGNRRYANITLETKFNEFNRYDWPFGVIMFDIDNFKSVNDVYGHDTGDDVLKMIARTIMANIRSPQSLFFRWGGEEFVIVGTNVDGIQLYEIAERMRNLVAGSMLTRQDREICVTVSAGVTVARPGDDPDTIMRRADDLMYASKKAGKNRCTGD</sequence>
<dbReference type="Pfam" id="PF00990">
    <property type="entry name" value="GGDEF"/>
    <property type="match status" value="1"/>
</dbReference>
<dbReference type="InterPro" id="IPR000160">
    <property type="entry name" value="GGDEF_dom"/>
</dbReference>
<dbReference type="Gene3D" id="3.30.70.270">
    <property type="match status" value="1"/>
</dbReference>
<feature type="domain" description="PAS" evidence="1">
    <location>
        <begin position="3"/>
        <end position="47"/>
    </location>
</feature>
<evidence type="ECO:0000313" key="4">
    <source>
        <dbReference type="EMBL" id="WWX25730.1"/>
    </source>
</evidence>
<dbReference type="InterPro" id="IPR013656">
    <property type="entry name" value="PAS_4"/>
</dbReference>
<proteinExistence type="predicted"/>
<evidence type="ECO:0000259" key="1">
    <source>
        <dbReference type="PROSITE" id="PS50112"/>
    </source>
</evidence>
<dbReference type="EMBL" id="CP146612">
    <property type="protein sequence ID" value="WWX25730.1"/>
    <property type="molecule type" value="Genomic_DNA"/>
</dbReference>
<dbReference type="Pfam" id="PF08448">
    <property type="entry name" value="PAS_4"/>
    <property type="match status" value="1"/>
</dbReference>
<dbReference type="PROSITE" id="PS50112">
    <property type="entry name" value="PAS"/>
    <property type="match status" value="1"/>
</dbReference>
<dbReference type="InterPro" id="IPR000014">
    <property type="entry name" value="PAS"/>
</dbReference>
<dbReference type="InterPro" id="IPR043128">
    <property type="entry name" value="Rev_trsase/Diguanyl_cyclase"/>
</dbReference>
<dbReference type="PROSITE" id="PS50887">
    <property type="entry name" value="GGDEF"/>
    <property type="match status" value="1"/>
</dbReference>
<dbReference type="SMART" id="SM00091">
    <property type="entry name" value="PAS"/>
    <property type="match status" value="1"/>
</dbReference>
<dbReference type="SUPFAM" id="SSF55073">
    <property type="entry name" value="Nucleotide cyclase"/>
    <property type="match status" value="1"/>
</dbReference>
<evidence type="ECO:0000313" key="5">
    <source>
        <dbReference type="Proteomes" id="UP001375370"/>
    </source>
</evidence>
<dbReference type="Gene3D" id="3.30.450.20">
    <property type="entry name" value="PAS domain"/>
    <property type="match status" value="1"/>
</dbReference>
<dbReference type="PANTHER" id="PTHR46663:SF4">
    <property type="entry name" value="DIGUANYLATE CYCLASE DGCT-RELATED"/>
    <property type="match status" value="1"/>
</dbReference>
<feature type="domain" description="GGDEF" evidence="3">
    <location>
        <begin position="169"/>
        <end position="300"/>
    </location>
</feature>
<reference evidence="4 5" key="1">
    <citation type="submission" date="2024-03" db="EMBL/GenBank/DDBJ databases">
        <title>A Dehalogenimonas Isolated from Estuarine Sediments Dihaloeliminates Chlorinated Alkanes.</title>
        <authorList>
            <person name="Yang Y."/>
            <person name="Wang H."/>
        </authorList>
    </citation>
    <scope>NUCLEOTIDE SEQUENCE [LARGE SCALE GENOMIC DNA]</scope>
    <source>
        <strain evidence="4 5">W</strain>
    </source>
</reference>
<keyword evidence="5" id="KW-1185">Reference proteome</keyword>
<organism evidence="4 5">
    <name type="scientific">Candidatus Dehalogenimonas loeffleri</name>
    <dbReference type="NCBI Taxonomy" id="3127115"/>
    <lineage>
        <taxon>Bacteria</taxon>
        <taxon>Bacillati</taxon>
        <taxon>Chloroflexota</taxon>
        <taxon>Dehalococcoidia</taxon>
        <taxon>Dehalococcoidales</taxon>
        <taxon>Dehalococcoidaceae</taxon>
        <taxon>Dehalogenimonas</taxon>
    </lineage>
</organism>
<dbReference type="InterPro" id="IPR035965">
    <property type="entry name" value="PAS-like_dom_sf"/>
</dbReference>
<name>A0ABZ2J4C7_9CHLR</name>
<accession>A0ABZ2J4C7</accession>
<dbReference type="InterPro" id="IPR000700">
    <property type="entry name" value="PAS-assoc_C"/>
</dbReference>
<dbReference type="NCBIfam" id="TIGR00254">
    <property type="entry name" value="GGDEF"/>
    <property type="match status" value="1"/>
</dbReference>
<dbReference type="PROSITE" id="PS50113">
    <property type="entry name" value="PAC"/>
    <property type="match status" value="1"/>
</dbReference>
<dbReference type="Proteomes" id="UP001375370">
    <property type="component" value="Chromosome"/>
</dbReference>
<evidence type="ECO:0000259" key="2">
    <source>
        <dbReference type="PROSITE" id="PS50113"/>
    </source>
</evidence>
<feature type="domain" description="PAC" evidence="2">
    <location>
        <begin position="82"/>
        <end position="134"/>
    </location>
</feature>
<dbReference type="RefSeq" id="WP_338738190.1">
    <property type="nucleotide sequence ID" value="NZ_CP146612.1"/>
</dbReference>
<dbReference type="NCBIfam" id="TIGR00229">
    <property type="entry name" value="sensory_box"/>
    <property type="match status" value="1"/>
</dbReference>
<dbReference type="SUPFAM" id="SSF55785">
    <property type="entry name" value="PYP-like sensor domain (PAS domain)"/>
    <property type="match status" value="1"/>
</dbReference>
<dbReference type="InterPro" id="IPR029787">
    <property type="entry name" value="Nucleotide_cyclase"/>
</dbReference>
<gene>
    <name evidence="4" type="ORF">V8247_01810</name>
</gene>
<dbReference type="InterPro" id="IPR052163">
    <property type="entry name" value="DGC-Regulatory_Protein"/>
</dbReference>
<protein>
    <submittedName>
        <fullName evidence="4">GGDEF domain-containing protein</fullName>
    </submittedName>
</protein>
<evidence type="ECO:0000259" key="3">
    <source>
        <dbReference type="PROSITE" id="PS50887"/>
    </source>
</evidence>
<dbReference type="SMART" id="SM00267">
    <property type="entry name" value="GGDEF"/>
    <property type="match status" value="1"/>
</dbReference>
<dbReference type="PANTHER" id="PTHR46663">
    <property type="entry name" value="DIGUANYLATE CYCLASE DGCT-RELATED"/>
    <property type="match status" value="1"/>
</dbReference>